<dbReference type="PANTHER" id="PTHR30411:SF0">
    <property type="entry name" value="CYS-TRNA(PRO)_CYS-TRNA(CYS) DEACYLASE YBAK"/>
    <property type="match status" value="1"/>
</dbReference>
<keyword evidence="2 4" id="KW-0648">Protein biosynthesis</keyword>
<dbReference type="PANTHER" id="PTHR30411">
    <property type="entry name" value="CYTOPLASMIC PROTEIN"/>
    <property type="match status" value="1"/>
</dbReference>
<evidence type="ECO:0000313" key="7">
    <source>
        <dbReference type="Proteomes" id="UP001595778"/>
    </source>
</evidence>
<protein>
    <recommendedName>
        <fullName evidence="4">Cys-tRNA(Pro)/Cys-tRNA(Cys) deacylase</fullName>
        <ecNumber evidence="4">4.2.-.-</ecNumber>
    </recommendedName>
</protein>
<dbReference type="InterPro" id="IPR036754">
    <property type="entry name" value="YbaK/aa-tRNA-synt-asso_dom_sf"/>
</dbReference>
<dbReference type="Proteomes" id="UP001595778">
    <property type="component" value="Unassembled WGS sequence"/>
</dbReference>
<sequence>MARKNSAQGTPATAALTAAGVPFVLHPYTHDPSAASYGAEAAEALGIVPSRVFKTLMVDVEGRLAVGIVPVSGSLDLKAMAAALGAKKAAMADPAAAQRRTGYVLGGISPLGQRQPSPTVLDSSALALGTVLGSGGRRGLDLELAPADLVRLTNAIAAPISSLAAGTSRP</sequence>
<dbReference type="PIRSF" id="PIRSF006181">
    <property type="entry name" value="EbsC_YbaK"/>
    <property type="match status" value="1"/>
</dbReference>
<evidence type="ECO:0000256" key="4">
    <source>
        <dbReference type="PIRNR" id="PIRNR006181"/>
    </source>
</evidence>
<evidence type="ECO:0000256" key="1">
    <source>
        <dbReference type="ARBA" id="ARBA00009798"/>
    </source>
</evidence>
<dbReference type="CDD" id="cd00002">
    <property type="entry name" value="YbaK_deacylase"/>
    <property type="match status" value="1"/>
</dbReference>
<evidence type="ECO:0000256" key="3">
    <source>
        <dbReference type="ARBA" id="ARBA00023239"/>
    </source>
</evidence>
<keyword evidence="3 4" id="KW-0456">Lyase</keyword>
<dbReference type="RefSeq" id="WP_376979267.1">
    <property type="nucleotide sequence ID" value="NZ_JBHSDQ010000009.1"/>
</dbReference>
<evidence type="ECO:0000259" key="5">
    <source>
        <dbReference type="Pfam" id="PF04073"/>
    </source>
</evidence>
<reference evidence="7" key="1">
    <citation type="journal article" date="2019" name="Int. J. Syst. Evol. Microbiol.">
        <title>The Global Catalogue of Microorganisms (GCM) 10K type strain sequencing project: providing services to taxonomists for standard genome sequencing and annotation.</title>
        <authorList>
            <consortium name="The Broad Institute Genomics Platform"/>
            <consortium name="The Broad Institute Genome Sequencing Center for Infectious Disease"/>
            <person name="Wu L."/>
            <person name="Ma J."/>
        </authorList>
    </citation>
    <scope>NUCLEOTIDE SEQUENCE [LARGE SCALE GENOMIC DNA]</scope>
    <source>
        <strain evidence="7">PJ61</strain>
    </source>
</reference>
<dbReference type="Gene3D" id="3.90.960.10">
    <property type="entry name" value="YbaK/aminoacyl-tRNA synthetase-associated domain"/>
    <property type="match status" value="1"/>
</dbReference>
<dbReference type="InterPro" id="IPR007214">
    <property type="entry name" value="YbaK/aa-tRNA-synth-assoc-dom"/>
</dbReference>
<keyword evidence="7" id="KW-1185">Reference proteome</keyword>
<dbReference type="Pfam" id="PF04073">
    <property type="entry name" value="tRNA_edit"/>
    <property type="match status" value="1"/>
</dbReference>
<dbReference type="NCBIfam" id="TIGR00011">
    <property type="entry name" value="YbaK_EbsC"/>
    <property type="match status" value="1"/>
</dbReference>
<evidence type="ECO:0000256" key="2">
    <source>
        <dbReference type="ARBA" id="ARBA00022917"/>
    </source>
</evidence>
<organism evidence="6 7">
    <name type="scientific">Arthrobacter sedimenti</name>
    <dbReference type="NCBI Taxonomy" id="2694931"/>
    <lineage>
        <taxon>Bacteria</taxon>
        <taxon>Bacillati</taxon>
        <taxon>Actinomycetota</taxon>
        <taxon>Actinomycetes</taxon>
        <taxon>Micrococcales</taxon>
        <taxon>Micrococcaceae</taxon>
        <taxon>Arthrobacter</taxon>
    </lineage>
</organism>
<dbReference type="SUPFAM" id="SSF55826">
    <property type="entry name" value="YbaK/ProRS associated domain"/>
    <property type="match status" value="1"/>
</dbReference>
<accession>A0ABV8WMG2</accession>
<dbReference type="EC" id="4.2.-.-" evidence="4"/>
<feature type="domain" description="YbaK/aminoacyl-tRNA synthetase-associated" evidence="5">
    <location>
        <begin position="32"/>
        <end position="152"/>
    </location>
</feature>
<comment type="caution">
    <text evidence="6">The sequence shown here is derived from an EMBL/GenBank/DDBJ whole genome shotgun (WGS) entry which is preliminary data.</text>
</comment>
<proteinExistence type="inferred from homology"/>
<gene>
    <name evidence="6" type="primary">ybaK</name>
    <name evidence="6" type="ORF">ACFO0G_17710</name>
</gene>
<name>A0ABV8WMG2_9MICC</name>
<dbReference type="EMBL" id="JBHSDQ010000009">
    <property type="protein sequence ID" value="MFC4397942.1"/>
    <property type="molecule type" value="Genomic_DNA"/>
</dbReference>
<dbReference type="InterPro" id="IPR004369">
    <property type="entry name" value="Prolyl-tRNA_editing_YbaK/EbsC"/>
</dbReference>
<evidence type="ECO:0000313" key="6">
    <source>
        <dbReference type="EMBL" id="MFC4397942.1"/>
    </source>
</evidence>
<comment type="similarity">
    <text evidence="1 4">Belongs to the prolyl-tRNA editing family. YbaK/EbsC subfamily.</text>
</comment>